<evidence type="ECO:0000313" key="1">
    <source>
        <dbReference type="EMBL" id="SMC76570.1"/>
    </source>
</evidence>
<evidence type="ECO:0000313" key="2">
    <source>
        <dbReference type="Proteomes" id="UP000192738"/>
    </source>
</evidence>
<organism evidence="1 2">
    <name type="scientific">Sporomusa malonica</name>
    <dbReference type="NCBI Taxonomy" id="112901"/>
    <lineage>
        <taxon>Bacteria</taxon>
        <taxon>Bacillati</taxon>
        <taxon>Bacillota</taxon>
        <taxon>Negativicutes</taxon>
        <taxon>Selenomonadales</taxon>
        <taxon>Sporomusaceae</taxon>
        <taxon>Sporomusa</taxon>
    </lineage>
</organism>
<keyword evidence="2" id="KW-1185">Reference proteome</keyword>
<name>A0A1W2BUB0_9FIRM</name>
<dbReference type="OrthoDB" id="4868247at2"/>
<protein>
    <submittedName>
        <fullName evidence="1">Uncharacterized membrane-anchored protein</fullName>
    </submittedName>
</protein>
<proteinExistence type="predicted"/>
<dbReference type="STRING" id="112901.SAMN04488500_108165"/>
<accession>A0A1W2BUB0</accession>
<dbReference type="AlphaFoldDB" id="A0A1W2BUB0"/>
<dbReference type="Pfam" id="PF14345">
    <property type="entry name" value="GDYXXLXY"/>
    <property type="match status" value="1"/>
</dbReference>
<dbReference type="InterPro" id="IPR025833">
    <property type="entry name" value="GDYXXLXY"/>
</dbReference>
<dbReference type="EMBL" id="FWXI01000008">
    <property type="protein sequence ID" value="SMC76570.1"/>
    <property type="molecule type" value="Genomic_DNA"/>
</dbReference>
<sequence>MKNRKLLLLLFIVVGLLQAIVPLYMAWRWENVLQTGRQFYWETAPVDPYDAFKGRYVELRFKENNVPIIDNVNLVAGQMVYAIIDENAEGKAYISGVSVNRPEQGAYIKGKAYANGHNTVHFILPFSRYYLPEDLAPAAEDAYRKSAGKTGVAAVRIKDGYGVIEQLYIGDKTLYEFLRQSQ</sequence>
<dbReference type="RefSeq" id="WP_084575861.1">
    <property type="nucleotide sequence ID" value="NZ_CP155572.1"/>
</dbReference>
<reference evidence="1 2" key="1">
    <citation type="submission" date="2017-04" db="EMBL/GenBank/DDBJ databases">
        <authorList>
            <person name="Afonso C.L."/>
            <person name="Miller P.J."/>
            <person name="Scott M.A."/>
            <person name="Spackman E."/>
            <person name="Goraichik I."/>
            <person name="Dimitrov K.M."/>
            <person name="Suarez D.L."/>
            <person name="Swayne D.E."/>
        </authorList>
    </citation>
    <scope>NUCLEOTIDE SEQUENCE [LARGE SCALE GENOMIC DNA]</scope>
    <source>
        <strain evidence="1 2">DSM 5090</strain>
    </source>
</reference>
<gene>
    <name evidence="1" type="ORF">SAMN04488500_108165</name>
</gene>
<dbReference type="Proteomes" id="UP000192738">
    <property type="component" value="Unassembled WGS sequence"/>
</dbReference>